<dbReference type="SMART" id="SM00248">
    <property type="entry name" value="ANK"/>
    <property type="match status" value="3"/>
</dbReference>
<dbReference type="PROSITE" id="PS50297">
    <property type="entry name" value="ANK_REP_REGION"/>
    <property type="match status" value="3"/>
</dbReference>
<dbReference type="Gene3D" id="1.25.40.20">
    <property type="entry name" value="Ankyrin repeat-containing domain"/>
    <property type="match status" value="1"/>
</dbReference>
<dbReference type="PROSITE" id="PS50088">
    <property type="entry name" value="ANK_REPEAT"/>
    <property type="match status" value="3"/>
</dbReference>
<protein>
    <recommendedName>
        <fullName evidence="7">Ankyrin repeat domain-containing protein 49</fullName>
    </recommendedName>
</protein>
<feature type="repeat" description="ANK" evidence="3">
    <location>
        <begin position="159"/>
        <end position="181"/>
    </location>
</feature>
<dbReference type="SUPFAM" id="SSF48403">
    <property type="entry name" value="Ankyrin repeat"/>
    <property type="match status" value="1"/>
</dbReference>
<keyword evidence="2 3" id="KW-0040">ANK repeat</keyword>
<feature type="repeat" description="ANK" evidence="3">
    <location>
        <begin position="93"/>
        <end position="125"/>
    </location>
</feature>
<evidence type="ECO:0000256" key="2">
    <source>
        <dbReference type="ARBA" id="ARBA00023043"/>
    </source>
</evidence>
<dbReference type="InterPro" id="IPR036770">
    <property type="entry name" value="Ankyrin_rpt-contain_sf"/>
</dbReference>
<feature type="repeat" description="ANK" evidence="3">
    <location>
        <begin position="126"/>
        <end position="158"/>
    </location>
</feature>
<keyword evidence="6" id="KW-1185">Reference proteome</keyword>
<evidence type="ECO:0000256" key="3">
    <source>
        <dbReference type="PROSITE-ProRule" id="PRU00023"/>
    </source>
</evidence>
<proteinExistence type="predicted"/>
<dbReference type="Pfam" id="PF12796">
    <property type="entry name" value="Ank_2"/>
    <property type="match status" value="1"/>
</dbReference>
<feature type="compositionally biased region" description="Acidic residues" evidence="4">
    <location>
        <begin position="1"/>
        <end position="18"/>
    </location>
</feature>
<feature type="region of interest" description="Disordered" evidence="4">
    <location>
        <begin position="1"/>
        <end position="58"/>
    </location>
</feature>
<comment type="caution">
    <text evidence="5">The sequence shown here is derived from an EMBL/GenBank/DDBJ whole genome shotgun (WGS) entry which is preliminary data.</text>
</comment>
<gene>
    <name evidence="5" type="ORF">OTU49_016724</name>
</gene>
<dbReference type="PANTHER" id="PTHR24198:SF165">
    <property type="entry name" value="ANKYRIN REPEAT-CONTAINING PROTEIN-RELATED"/>
    <property type="match status" value="1"/>
</dbReference>
<keyword evidence="1" id="KW-0677">Repeat</keyword>
<name>A0AAW0YCA8_CHEQU</name>
<evidence type="ECO:0000313" key="5">
    <source>
        <dbReference type="EMBL" id="KAK8754573.1"/>
    </source>
</evidence>
<dbReference type="PANTHER" id="PTHR24198">
    <property type="entry name" value="ANKYRIN REPEAT AND PROTEIN KINASE DOMAIN-CONTAINING PROTEIN"/>
    <property type="match status" value="1"/>
</dbReference>
<evidence type="ECO:0000256" key="4">
    <source>
        <dbReference type="SAM" id="MobiDB-lite"/>
    </source>
</evidence>
<dbReference type="Pfam" id="PF00023">
    <property type="entry name" value="Ank"/>
    <property type="match status" value="1"/>
</dbReference>
<dbReference type="EMBL" id="JARKIK010000001">
    <property type="protein sequence ID" value="KAK8754573.1"/>
    <property type="molecule type" value="Genomic_DNA"/>
</dbReference>
<dbReference type="InterPro" id="IPR002110">
    <property type="entry name" value="Ankyrin_rpt"/>
</dbReference>
<evidence type="ECO:0008006" key="7">
    <source>
        <dbReference type="Google" id="ProtNLM"/>
    </source>
</evidence>
<evidence type="ECO:0000256" key="1">
    <source>
        <dbReference type="ARBA" id="ARBA00022737"/>
    </source>
</evidence>
<reference evidence="5 6" key="1">
    <citation type="journal article" date="2024" name="BMC Genomics">
        <title>Genome assembly of redclaw crayfish (Cherax quadricarinatus) provides insights into its immune adaptation and hypoxia tolerance.</title>
        <authorList>
            <person name="Liu Z."/>
            <person name="Zheng J."/>
            <person name="Li H."/>
            <person name="Fang K."/>
            <person name="Wang S."/>
            <person name="He J."/>
            <person name="Zhou D."/>
            <person name="Weng S."/>
            <person name="Chi M."/>
            <person name="Gu Z."/>
            <person name="He J."/>
            <person name="Li F."/>
            <person name="Wang M."/>
        </authorList>
    </citation>
    <scope>NUCLEOTIDE SEQUENCE [LARGE SCALE GENOMIC DNA]</scope>
    <source>
        <strain evidence="5">ZL_2023a</strain>
    </source>
</reference>
<dbReference type="Proteomes" id="UP001445076">
    <property type="component" value="Unassembled WGS sequence"/>
</dbReference>
<organism evidence="5 6">
    <name type="scientific">Cherax quadricarinatus</name>
    <name type="common">Australian red claw crayfish</name>
    <dbReference type="NCBI Taxonomy" id="27406"/>
    <lineage>
        <taxon>Eukaryota</taxon>
        <taxon>Metazoa</taxon>
        <taxon>Ecdysozoa</taxon>
        <taxon>Arthropoda</taxon>
        <taxon>Crustacea</taxon>
        <taxon>Multicrustacea</taxon>
        <taxon>Malacostraca</taxon>
        <taxon>Eumalacostraca</taxon>
        <taxon>Eucarida</taxon>
        <taxon>Decapoda</taxon>
        <taxon>Pleocyemata</taxon>
        <taxon>Astacidea</taxon>
        <taxon>Parastacoidea</taxon>
        <taxon>Parastacidae</taxon>
        <taxon>Cherax</taxon>
    </lineage>
</organism>
<accession>A0AAW0YCA8</accession>
<dbReference type="AlphaFoldDB" id="A0AAW0YCA8"/>
<feature type="compositionally biased region" description="Acidic residues" evidence="4">
    <location>
        <begin position="43"/>
        <end position="53"/>
    </location>
</feature>
<sequence>MSDEEEATCSVGGEEEEAATCSVGGEEEELEEPERPSAWTSGWDDESNDVEADPDPHATPEREILWACENGKQSVVEEILKEHPEAVGATDSDGYTPLHRAAYSDFPDIVKLLLSADASVTAKTVDGWTALHSACRWNHYDCAVILIEGGSDINAVTNSGQTPLHVAAVNPQAHQTLQLLLMNRMVKPLLTNSNGETAKDLAMRSGPYGYLFEATDPVLNVCEDQE</sequence>
<evidence type="ECO:0000313" key="6">
    <source>
        <dbReference type="Proteomes" id="UP001445076"/>
    </source>
</evidence>